<name>A0AA36BI56_OCTVU</name>
<proteinExistence type="predicted"/>
<reference evidence="1" key="1">
    <citation type="submission" date="2023-08" db="EMBL/GenBank/DDBJ databases">
        <authorList>
            <person name="Alioto T."/>
            <person name="Alioto T."/>
            <person name="Gomez Garrido J."/>
        </authorList>
    </citation>
    <scope>NUCLEOTIDE SEQUENCE</scope>
</reference>
<dbReference type="Proteomes" id="UP001162480">
    <property type="component" value="Chromosome 16"/>
</dbReference>
<dbReference type="EMBL" id="OX597829">
    <property type="protein sequence ID" value="CAI9734845.1"/>
    <property type="molecule type" value="Genomic_DNA"/>
</dbReference>
<dbReference type="Gene3D" id="3.40.30.10">
    <property type="entry name" value="Glutaredoxin"/>
    <property type="match status" value="1"/>
</dbReference>
<organism evidence="1 2">
    <name type="scientific">Octopus vulgaris</name>
    <name type="common">Common octopus</name>
    <dbReference type="NCBI Taxonomy" id="6645"/>
    <lineage>
        <taxon>Eukaryota</taxon>
        <taxon>Metazoa</taxon>
        <taxon>Spiralia</taxon>
        <taxon>Lophotrochozoa</taxon>
        <taxon>Mollusca</taxon>
        <taxon>Cephalopoda</taxon>
        <taxon>Coleoidea</taxon>
        <taxon>Octopodiformes</taxon>
        <taxon>Octopoda</taxon>
        <taxon>Incirrata</taxon>
        <taxon>Octopodidae</taxon>
        <taxon>Octopus</taxon>
    </lineage>
</organism>
<protein>
    <recommendedName>
        <fullName evidence="3">Selenoprotein W</fullName>
    </recommendedName>
</protein>
<dbReference type="AlphaFoldDB" id="A0AA36BI56"/>
<evidence type="ECO:0000313" key="1">
    <source>
        <dbReference type="EMBL" id="CAI9734845.1"/>
    </source>
</evidence>
<sequence>MQLSLAPDQEVKTHSCEKLCWILLQLHLIAKTYTDSNLYKTLKDQLESDFPGQLEFSYEATRSQTGWLEVSLEDGTILHSKKNGDGYITEAKYDKIASGITKALAK</sequence>
<evidence type="ECO:0000313" key="2">
    <source>
        <dbReference type="Proteomes" id="UP001162480"/>
    </source>
</evidence>
<gene>
    <name evidence="1" type="ORF">OCTVUL_1B022040</name>
</gene>
<keyword evidence="2" id="KW-1185">Reference proteome</keyword>
<accession>A0AA36BI56</accession>
<evidence type="ECO:0008006" key="3">
    <source>
        <dbReference type="Google" id="ProtNLM"/>
    </source>
</evidence>